<evidence type="ECO:0000313" key="2">
    <source>
        <dbReference type="Proteomes" id="UP001637618"/>
    </source>
</evidence>
<sequence>MNDELHWVRWWAYAWKEAHTDWLPPGLAAVKHASLLDLAQARHMSLAQAFAIDPCKPPKPHPAQLRFVLAEAHERQLILQLVEAACRSQVQLQLNEEQGLWCNRIAKAMNTESWLAPLDDALQLLRAWVMPECWQRLRLAFVRQRILELEQAPPLLLSPAKLDALWQAVIWRTLSSQS</sequence>
<name>A0ACC7P664_9PSED</name>
<protein>
    <submittedName>
        <fullName evidence="1">Type III secretion protein</fullName>
    </submittedName>
</protein>
<reference evidence="1" key="1">
    <citation type="submission" date="2022-11" db="EMBL/GenBank/DDBJ databases">
        <title>Draft genome sequences of strains of Pseudomonas imrae sp. nov.</title>
        <authorList>
            <person name="Salva Serra F."/>
            <person name="Nimje P."/>
            <person name="Moore E.R.B."/>
            <person name="Marathe N.P."/>
        </authorList>
    </citation>
    <scope>NUCLEOTIDE SEQUENCE</scope>
    <source>
        <strain evidence="1">15FMM2</strain>
    </source>
</reference>
<accession>A0ACC7P664</accession>
<dbReference type="Proteomes" id="UP001637618">
    <property type="component" value="Unassembled WGS sequence"/>
</dbReference>
<evidence type="ECO:0000313" key="1">
    <source>
        <dbReference type="EMBL" id="MFO2475848.1"/>
    </source>
</evidence>
<dbReference type="EMBL" id="JAPEQY010000001">
    <property type="protein sequence ID" value="MFO2475848.1"/>
    <property type="molecule type" value="Genomic_DNA"/>
</dbReference>
<keyword evidence="2" id="KW-1185">Reference proteome</keyword>
<gene>
    <name evidence="1" type="ORF">OOJ96_00305</name>
</gene>
<comment type="caution">
    <text evidence="1">The sequence shown here is derived from an EMBL/GenBank/DDBJ whole genome shotgun (WGS) entry which is preliminary data.</text>
</comment>
<organism evidence="1 2">
    <name type="scientific">Pseudomonas imrae</name>
    <dbReference type="NCBI Taxonomy" id="2992837"/>
    <lineage>
        <taxon>Bacteria</taxon>
        <taxon>Pseudomonadati</taxon>
        <taxon>Pseudomonadota</taxon>
        <taxon>Gammaproteobacteria</taxon>
        <taxon>Pseudomonadales</taxon>
        <taxon>Pseudomonadaceae</taxon>
        <taxon>Pseudomonas</taxon>
    </lineage>
</organism>
<proteinExistence type="predicted"/>